<dbReference type="EMBL" id="MVBM01000006">
    <property type="protein sequence ID" value="OOK70751.1"/>
    <property type="molecule type" value="Genomic_DNA"/>
</dbReference>
<accession>A0A1V3WWS5</accession>
<comment type="caution">
    <text evidence="1">The sequence shown here is derived from an EMBL/GenBank/DDBJ whole genome shotgun (WGS) entry which is preliminary data.</text>
</comment>
<organism evidence="1 2">
    <name type="scientific">Mycobacterium kansasii</name>
    <dbReference type="NCBI Taxonomy" id="1768"/>
    <lineage>
        <taxon>Bacteria</taxon>
        <taxon>Bacillati</taxon>
        <taxon>Actinomycetota</taxon>
        <taxon>Actinomycetes</taxon>
        <taxon>Mycobacteriales</taxon>
        <taxon>Mycobacteriaceae</taxon>
        <taxon>Mycobacterium</taxon>
    </lineage>
</organism>
<evidence type="ECO:0000313" key="1">
    <source>
        <dbReference type="EMBL" id="OOK70751.1"/>
    </source>
</evidence>
<dbReference type="Proteomes" id="UP000189229">
    <property type="component" value="Unassembled WGS sequence"/>
</dbReference>
<evidence type="ECO:0000313" key="2">
    <source>
        <dbReference type="Proteomes" id="UP000189229"/>
    </source>
</evidence>
<proteinExistence type="predicted"/>
<sequence length="113" mass="12506">MTSIFEPPNQDQLTRHGDDLIHRANLVRKDGWNAYRHLWSCGEVIGTALVLGADAELQRLGETTTSALERWAFHLWGIAGGQADTDAGLPRTQEWFDSIRTDVPATHLPSKAG</sequence>
<gene>
    <name evidence="1" type="ORF">BZL30_6434</name>
</gene>
<protein>
    <submittedName>
        <fullName evidence="1">Uncharacterized protein</fullName>
    </submittedName>
</protein>
<dbReference type="AlphaFoldDB" id="A0A1V3WWS5"/>
<reference evidence="1 2" key="1">
    <citation type="submission" date="2017-02" db="EMBL/GenBank/DDBJ databases">
        <title>Complete genome sequences of Mycobacterium kansasii strains isolated from rhesus macaques.</title>
        <authorList>
            <person name="Panda A."/>
            <person name="Nagaraj S."/>
            <person name="Zhao X."/>
            <person name="Tettelin H."/>
            <person name="Detolla L.J."/>
        </authorList>
    </citation>
    <scope>NUCLEOTIDE SEQUENCE [LARGE SCALE GENOMIC DNA]</scope>
    <source>
        <strain evidence="1 2">11-3813</strain>
    </source>
</reference>
<name>A0A1V3WWS5_MYCKA</name>